<feature type="region of interest" description="Disordered" evidence="3">
    <location>
        <begin position="1"/>
        <end position="40"/>
    </location>
</feature>
<feature type="region of interest" description="Disordered" evidence="3">
    <location>
        <begin position="1805"/>
        <end position="1856"/>
    </location>
</feature>
<dbReference type="SUPFAM" id="SSF48452">
    <property type="entry name" value="TPR-like"/>
    <property type="match status" value="2"/>
</dbReference>
<comment type="caution">
    <text evidence="4">The sequence shown here is derived from an EMBL/GenBank/DDBJ whole genome shotgun (WGS) entry which is preliminary data.</text>
</comment>
<keyword evidence="5" id="KW-1185">Reference proteome</keyword>
<organism evidence="4 5">
    <name type="scientific">Polyangium spumosum</name>
    <dbReference type="NCBI Taxonomy" id="889282"/>
    <lineage>
        <taxon>Bacteria</taxon>
        <taxon>Pseudomonadati</taxon>
        <taxon>Myxococcota</taxon>
        <taxon>Polyangia</taxon>
        <taxon>Polyangiales</taxon>
        <taxon>Polyangiaceae</taxon>
        <taxon>Polyangium</taxon>
    </lineage>
</organism>
<gene>
    <name evidence="4" type="ORF">GF068_37980</name>
</gene>
<dbReference type="PANTHER" id="PTHR45586:SF1">
    <property type="entry name" value="LIPOPOLYSACCHARIDE ASSEMBLY PROTEIN B"/>
    <property type="match status" value="1"/>
</dbReference>
<dbReference type="Gene3D" id="1.25.40.10">
    <property type="entry name" value="Tetratricopeptide repeat domain"/>
    <property type="match status" value="4"/>
</dbReference>
<proteinExistence type="predicted"/>
<evidence type="ECO:0008006" key="6">
    <source>
        <dbReference type="Google" id="ProtNLM"/>
    </source>
</evidence>
<evidence type="ECO:0000256" key="3">
    <source>
        <dbReference type="SAM" id="MobiDB-lite"/>
    </source>
</evidence>
<evidence type="ECO:0000313" key="5">
    <source>
        <dbReference type="Proteomes" id="UP000440224"/>
    </source>
</evidence>
<keyword evidence="2" id="KW-0802">TPR repeat</keyword>
<dbReference type="InterPro" id="IPR019734">
    <property type="entry name" value="TPR_rpt"/>
</dbReference>
<reference evidence="4 5" key="1">
    <citation type="submission" date="2019-10" db="EMBL/GenBank/DDBJ databases">
        <title>A soil myxobacterium in the family Polyangiaceae.</title>
        <authorList>
            <person name="Li Y."/>
            <person name="Wang J."/>
        </authorList>
    </citation>
    <scope>NUCLEOTIDE SEQUENCE [LARGE SCALE GENOMIC DNA]</scope>
    <source>
        <strain evidence="4 5">DSM 14734</strain>
    </source>
</reference>
<sequence>MSSSAPFSATDEDAAPVARRGTMPPPELADRPAPTSAGSLVLEANRTEEPIVRHHGPRAEIAHLRGVVARRREAGDAAGEREAAAALARGLAARETELDTAVNLARRALELGEDEALRSELAEWLAGLGEPALAAEVLRASCDPSRPATSAQTLLKIAVLLARGADPRGAAEALREAAALDASQPMPLELLGTIAAWAEDAIPKADAAAGYLTAAARHEALEDADSALEDRLRAFEITPDDEMAANTMIDALAARGAAGAADEALRDHASAVSTTNRYRARQVHLRRVQRALDEGSAARAVAAVLDAGIVAEVESDLGSLADRALTLASLDGLVSVRRELRQKGGSIAAIAARAKGAEVAAAALLQATLGASKERERADALLQIAAETSGEICASLLAVAAEGYLGLGLVQLARRTAEDACLTDPTSARAFSALAKATIALPDLDAAMAVEGGASTMLIRSSLCEGLAKSFEAVGEMALALTWTQRWLALRPGCPAAMRELVRLASQAYDPDRLEDALGWVLAQPRPLDDMASLFGDALSLLFELDAPRAIDVARRALDMYGPKVPGLRGRLLQMSDRAGDVALGVILLERLVSADTKNERTVERLFDLAQRRAAAEDWDGAAAELARAAEKGAESRHLHEHLDALDDKMQENQASLGSDGLVAFVEARVRALGDLVDGPEQSALENLSSGLRDLGAVRWDLAQDPTGAEDAFWRAAMAAPRGGMERYARDLVTFAGPDAALDAIVRRSETLTAEPRRRATLLIEAANLAVANGLPKRALEIGASAIQIDPSRAEAVAIVERSSIAEGGIDVLDRTYDVLAAAALGRYGRRAAHYRGARQLERRGAIDAALRHAVACFEAVPSEGTSYVLMARLAERGGNPTEAIRAVERVAEAAEGALRAGWLKRAASLAKAAGEGSRMRFDLLLRALSARPDLQTVEEIGQTLGKLAASVGHVGPLVARFESAAPAALKRIDGPDGARVALGLARVAIATLGAHALGLALLEKAVAADGDVDEYDGLVELAPVVAAGDAAATRAFLDALLATVARPYAGVGVALLRLGGKLASALGDPRITSMFLVQAARRTPEDELLVSEADAAVFASGDTSLADDLDAAVAPDVRLLALLHVAERREREGNFAESIETLERALRSPTISPEQREAALSSMRRLFVLSERASEAEAVLASELARQDLGPMSRVRIAVDLSTMLASRGEDAAALDVLKRILQDSEPTDELLGTTLRLARRTGDRPAQVALLNLQLQRTEDAVARASILRELAALLEALGDHKAGVAHLKAASELAPDNEEALEGLEAHAASQGDHAAVADILGKRIAAASAPDLRRTLRLRRAAVLEQRLGRLEDACAELDALLTETPDDPSALRFLADIRERLGSPLRAAPLWQRLGELSAKTDERAEYGIRAANDWLAGGNAQAARNILESIAPIAARDAVIELRVAIARHQGDARTLSEALDQLATASREPADKRASYLVEAARASSSTGDEATALDRVRRAVRLAPHSAEAVLEARRLEYRARGGGTPREAQQAIDELTRIADRLSPEQMELQAFLLAEELDVIQGGGAGMRELSRRHAEFGPAPLIALGMAERLVRNKNFDAALPLFDRALSGDLRGLRSRGRVALAAADAALAAGQLEIASRLLDTAAVEPDTRPLAMRKKLEFVAGYGEPEAARAALLELIRQSAGLDRARFLYQLGRLVVATDPDEAIRHYADAFPLAAPDRSLAAQIAEELAHARRPRLIVEPSEPPPPPPPPPPPRAPLADDGQALVLDLEEAFDSAFDDDVDDEDEIPIPLAASAIRSMPTGIRPPPPPERPLPAPPAAEPPPPPPRTRTSPPTPAPGGGPARETALFEQLMAGSYDAGERLVELYGAHAEARSRDLLVVRKHQASLRPGDRGTLQKLLEAALLDRNAAYARAIEHVLAGFDPAGRAVPPPPLSALASAPELVLALLFRNVESPINEALAITWETGRYRREPSHYGLTGALRVQPGAPTVLGEVWGGITRVFGAARTPLFHRRPAAGPSASSPPNQSSALNVQVALLAPPAVVLAGEAREETPELRYLLGAAIAGAMPEHVLVRLPEEHLRTLIEALRAAFGPVGPTGGTDPGVARLGQDLWQIVPPRGDRRLREIFAQPDGVTYPSALDSARRAARRAGLFASGDLPTALRLVVAELELDLDMPLTAEGGLARACVAHPALADLVRLATRSEYAEARFRAASPSDGNKNGPPSRFRGT</sequence>
<dbReference type="RefSeq" id="WP_153824448.1">
    <property type="nucleotide sequence ID" value="NZ_WJIE01000019.1"/>
</dbReference>
<protein>
    <recommendedName>
        <fullName evidence="6">Tetratricopeptide repeat protein</fullName>
    </recommendedName>
</protein>
<feature type="compositionally biased region" description="Pro residues" evidence="3">
    <location>
        <begin position="1755"/>
        <end position="1769"/>
    </location>
</feature>
<evidence type="ECO:0000256" key="2">
    <source>
        <dbReference type="ARBA" id="ARBA00022803"/>
    </source>
</evidence>
<evidence type="ECO:0000313" key="4">
    <source>
        <dbReference type="EMBL" id="MRG97672.1"/>
    </source>
</evidence>
<accession>A0A6N7PZM6</accession>
<dbReference type="EMBL" id="WJIE01000019">
    <property type="protein sequence ID" value="MRG97672.1"/>
    <property type="molecule type" value="Genomic_DNA"/>
</dbReference>
<dbReference type="InterPro" id="IPR051012">
    <property type="entry name" value="CellSynth/LPSAsmb/PSIAsmb"/>
</dbReference>
<dbReference type="PANTHER" id="PTHR45586">
    <property type="entry name" value="TPR REPEAT-CONTAINING PROTEIN PA4667"/>
    <property type="match status" value="1"/>
</dbReference>
<dbReference type="SMART" id="SM00028">
    <property type="entry name" value="TPR"/>
    <property type="match status" value="7"/>
</dbReference>
<dbReference type="OrthoDB" id="5476267at2"/>
<evidence type="ECO:0000256" key="1">
    <source>
        <dbReference type="ARBA" id="ARBA00022737"/>
    </source>
</evidence>
<dbReference type="InterPro" id="IPR011990">
    <property type="entry name" value="TPR-like_helical_dom_sf"/>
</dbReference>
<feature type="region of interest" description="Disordered" evidence="3">
    <location>
        <begin position="2223"/>
        <end position="2242"/>
    </location>
</feature>
<dbReference type="Proteomes" id="UP000440224">
    <property type="component" value="Unassembled WGS sequence"/>
</dbReference>
<name>A0A6N7PZM6_9BACT</name>
<feature type="region of interest" description="Disordered" evidence="3">
    <location>
        <begin position="1751"/>
        <end position="1773"/>
    </location>
</feature>
<keyword evidence="1" id="KW-0677">Repeat</keyword>
<feature type="compositionally biased region" description="Pro residues" evidence="3">
    <location>
        <begin position="1816"/>
        <end position="1851"/>
    </location>
</feature>